<dbReference type="Proteomes" id="UP001230207">
    <property type="component" value="Unassembled WGS sequence"/>
</dbReference>
<dbReference type="EMBL" id="JAUSVF010000003">
    <property type="protein sequence ID" value="MDQ0323087.1"/>
    <property type="molecule type" value="Genomic_DNA"/>
</dbReference>
<dbReference type="RefSeq" id="WP_307235407.1">
    <property type="nucleotide sequence ID" value="NZ_JAUSVF010000003.1"/>
</dbReference>
<evidence type="ECO:0000313" key="2">
    <source>
        <dbReference type="Proteomes" id="UP001230207"/>
    </source>
</evidence>
<comment type="caution">
    <text evidence="1">The sequence shown here is derived from an EMBL/GenBank/DDBJ whole genome shotgun (WGS) entry which is preliminary data.</text>
</comment>
<keyword evidence="2" id="KW-1185">Reference proteome</keyword>
<accession>A0ABU0BYR7</accession>
<organism evidence="1 2">
    <name type="scientific">Pararhizobium capsulatum DSM 1112</name>
    <dbReference type="NCBI Taxonomy" id="1121113"/>
    <lineage>
        <taxon>Bacteria</taxon>
        <taxon>Pseudomonadati</taxon>
        <taxon>Pseudomonadota</taxon>
        <taxon>Alphaproteobacteria</taxon>
        <taxon>Hyphomicrobiales</taxon>
        <taxon>Rhizobiaceae</taxon>
        <taxon>Rhizobium/Agrobacterium group</taxon>
        <taxon>Pararhizobium</taxon>
    </lineage>
</organism>
<reference evidence="1 2" key="1">
    <citation type="submission" date="2023-07" db="EMBL/GenBank/DDBJ databases">
        <title>Genomic Encyclopedia of Type Strains, Phase IV (KMG-IV): sequencing the most valuable type-strain genomes for metagenomic binning, comparative biology and taxonomic classification.</title>
        <authorList>
            <person name="Goeker M."/>
        </authorList>
    </citation>
    <scope>NUCLEOTIDE SEQUENCE [LARGE SCALE GENOMIC DNA]</scope>
    <source>
        <strain evidence="1 2">DSM 1112</strain>
    </source>
</reference>
<protein>
    <submittedName>
        <fullName evidence="1">Uncharacterized protein</fullName>
    </submittedName>
</protein>
<gene>
    <name evidence="1" type="ORF">QO002_005293</name>
</gene>
<evidence type="ECO:0000313" key="1">
    <source>
        <dbReference type="EMBL" id="MDQ0323087.1"/>
    </source>
</evidence>
<name>A0ABU0BYR7_9HYPH</name>
<sequence length="118" mass="13058">MTDFQDIRIVELDDAASGPSESGPLMNMVLKLSADVPSDWREKFTETWGQGALAMRRAALVQGDTLTSTCMAYELQDQIDQLNEVISATNDIYRGILAEATARQDAELGDLKANLRYE</sequence>
<proteinExistence type="predicted"/>